<protein>
    <submittedName>
        <fullName evidence="4">DUF305 domain-containing protein</fullName>
    </submittedName>
</protein>
<dbReference type="PANTHER" id="PTHR36933">
    <property type="entry name" value="SLL0788 PROTEIN"/>
    <property type="match status" value="1"/>
</dbReference>
<dbReference type="PROSITE" id="PS51257">
    <property type="entry name" value="PROKAR_LIPOPROTEIN"/>
    <property type="match status" value="1"/>
</dbReference>
<evidence type="ECO:0000313" key="4">
    <source>
        <dbReference type="EMBL" id="ATD68249.1"/>
    </source>
</evidence>
<dbReference type="PANTHER" id="PTHR36933:SF1">
    <property type="entry name" value="SLL0788 PROTEIN"/>
    <property type="match status" value="1"/>
</dbReference>
<dbReference type="EMBL" id="CP023406">
    <property type="protein sequence ID" value="ATD68249.1"/>
    <property type="molecule type" value="Genomic_DNA"/>
</dbReference>
<dbReference type="RefSeq" id="WP_096299426.1">
    <property type="nucleotide sequence ID" value="NZ_CP023406.1"/>
</dbReference>
<keyword evidence="5" id="KW-1185">Reference proteome</keyword>
<feature type="signal peptide" evidence="2">
    <location>
        <begin position="1"/>
        <end position="23"/>
    </location>
</feature>
<feature type="compositionally biased region" description="Low complexity" evidence="1">
    <location>
        <begin position="20"/>
        <end position="48"/>
    </location>
</feature>
<proteinExistence type="predicted"/>
<evidence type="ECO:0000313" key="5">
    <source>
        <dbReference type="Proteomes" id="UP000218968"/>
    </source>
</evidence>
<gene>
    <name evidence="4" type="ORF">CNR27_13090</name>
</gene>
<feature type="domain" description="DUF305" evidence="3">
    <location>
        <begin position="74"/>
        <end position="137"/>
    </location>
</feature>
<sequence length="146" mass="15198">MKMRFAALAALTTALAACSPAPAPAPKTTADAVPSTATAPAAEASADSEATRAYKRANDAMHAGMGMGFTGDADVDFMRGMIPHHQGAIDMAEIVLEYGKDPEVRALAQQVIAAQNEEIAMMQRWLEARGVAADAPAADDDAHAHH</sequence>
<evidence type="ECO:0000259" key="3">
    <source>
        <dbReference type="Pfam" id="PF03713"/>
    </source>
</evidence>
<dbReference type="KEGG" id="lum:CNR27_13090"/>
<reference evidence="5" key="1">
    <citation type="submission" date="2017-09" db="EMBL/GenBank/DDBJ databases">
        <title>Luteimonas liuhanmingii sp.nov., isolated from the intestinal contents of Tibetan Plateau Pika in Yushu, Qinghai Province, China.</title>
        <authorList>
            <person name="Gui Z."/>
        </authorList>
    </citation>
    <scope>NUCLEOTIDE SEQUENCE [LARGE SCALE GENOMIC DNA]</scope>
    <source>
        <strain evidence="5">100111</strain>
    </source>
</reference>
<dbReference type="InterPro" id="IPR012347">
    <property type="entry name" value="Ferritin-like"/>
</dbReference>
<dbReference type="InterPro" id="IPR005183">
    <property type="entry name" value="DUF305_CopM-like"/>
</dbReference>
<dbReference type="Gene3D" id="1.20.1260.10">
    <property type="match status" value="1"/>
</dbReference>
<dbReference type="OrthoDB" id="8603558at2"/>
<keyword evidence="2" id="KW-0732">Signal</keyword>
<evidence type="ECO:0000256" key="2">
    <source>
        <dbReference type="SAM" id="SignalP"/>
    </source>
</evidence>
<dbReference type="AlphaFoldDB" id="A0A290XGQ5"/>
<feature type="chain" id="PRO_5013398619" evidence="2">
    <location>
        <begin position="24"/>
        <end position="146"/>
    </location>
</feature>
<accession>A0A290XGQ5</accession>
<dbReference type="Pfam" id="PF03713">
    <property type="entry name" value="DUF305"/>
    <property type="match status" value="1"/>
</dbReference>
<organism evidence="4 5">
    <name type="scientific">Luteimonas chenhongjianii</name>
    <dbReference type="NCBI Taxonomy" id="2006110"/>
    <lineage>
        <taxon>Bacteria</taxon>
        <taxon>Pseudomonadati</taxon>
        <taxon>Pseudomonadota</taxon>
        <taxon>Gammaproteobacteria</taxon>
        <taxon>Lysobacterales</taxon>
        <taxon>Lysobacteraceae</taxon>
        <taxon>Luteimonas</taxon>
    </lineage>
</organism>
<evidence type="ECO:0000256" key="1">
    <source>
        <dbReference type="SAM" id="MobiDB-lite"/>
    </source>
</evidence>
<dbReference type="Proteomes" id="UP000218968">
    <property type="component" value="Chromosome"/>
</dbReference>
<feature type="region of interest" description="Disordered" evidence="1">
    <location>
        <begin position="20"/>
        <end position="50"/>
    </location>
</feature>
<name>A0A290XGQ5_9GAMM</name>